<evidence type="ECO:0000256" key="2">
    <source>
        <dbReference type="ARBA" id="ARBA00022525"/>
    </source>
</evidence>
<evidence type="ECO:0000313" key="7">
    <source>
        <dbReference type="Proteomes" id="UP000176665"/>
    </source>
</evidence>
<dbReference type="GO" id="GO:0005576">
    <property type="term" value="C:extracellular region"/>
    <property type="evidence" value="ECO:0007669"/>
    <property type="project" value="UniProtKB-SubCell"/>
</dbReference>
<evidence type="ECO:0000313" key="6">
    <source>
        <dbReference type="EMBL" id="OGG03279.1"/>
    </source>
</evidence>
<feature type="domain" description="SD-repeat containing protein B" evidence="5">
    <location>
        <begin position="483"/>
        <end position="565"/>
    </location>
</feature>
<accession>A0A1F5YSY4</accession>
<evidence type="ECO:0000256" key="1">
    <source>
        <dbReference type="ARBA" id="ARBA00004613"/>
    </source>
</evidence>
<dbReference type="STRING" id="1798371.A2W14_00365"/>
<gene>
    <name evidence="6" type="ORF">A2W14_00365</name>
</gene>
<evidence type="ECO:0000256" key="4">
    <source>
        <dbReference type="SAM" id="Phobius"/>
    </source>
</evidence>
<protein>
    <recommendedName>
        <fullName evidence="5">SD-repeat containing protein B domain-containing protein</fullName>
    </recommendedName>
</protein>
<keyword evidence="3" id="KW-0732">Signal</keyword>
<dbReference type="InterPro" id="IPR033764">
    <property type="entry name" value="Sdr_B"/>
</dbReference>
<evidence type="ECO:0000256" key="3">
    <source>
        <dbReference type="ARBA" id="ARBA00022729"/>
    </source>
</evidence>
<feature type="transmembrane region" description="Helical" evidence="4">
    <location>
        <begin position="35"/>
        <end position="54"/>
    </location>
</feature>
<keyword evidence="2" id="KW-0964">Secreted</keyword>
<name>A0A1F5YSY4_9BACT</name>
<dbReference type="SUPFAM" id="SSF117074">
    <property type="entry name" value="Hypothetical protein PA1324"/>
    <property type="match status" value="1"/>
</dbReference>
<organism evidence="6 7">
    <name type="scientific">Candidatus Gottesmanbacteria bacterium RBG_16_37_8</name>
    <dbReference type="NCBI Taxonomy" id="1798371"/>
    <lineage>
        <taxon>Bacteria</taxon>
        <taxon>Candidatus Gottesmaniibacteriota</taxon>
    </lineage>
</organism>
<dbReference type="Gene3D" id="2.60.40.10">
    <property type="entry name" value="Immunoglobulins"/>
    <property type="match status" value="1"/>
</dbReference>
<sequence length="638" mass="69485">MNDEPQINVNQTTQETLPETKQTPNVLNFLKTKKALFIIGGFILLLILSSFLFLSPKQQNENQPTKPKLSKIWEITLSFDQKTQKLSLKKINIKEGNVTSSNFGLSPYKLYVLDKDNKKLFQTDIHITEEILYMIDTVPEGSSSAIPENLEPLESVVYAPYLKEATKIEIYKKDEKVLEISPPKNSSFNLIDKAFAQTNNVCANSLNLVFVSDGYSSEATFNNNVQQVIGKFVSLYPYSENPKIMDFSRAIYNTTSLGCKSGTQFNCNKDYCPCLSQAEPLVRNIVFTKYPELQGVDSDHLKFIILVDADMSRDGVLGVAKGLGGSIGAFETHYQLLKVCAHEILGHAAGYLYDRYIYSSGANSILKTTKTESNCSANSAGASFWSQIPGAGAYPGCTSNYLYAPFPRDCDDPNAGSKQTMMSMARCASAKFDAVEEAWLKNNIVSKYQVCDSSVIPSTTTTEPGQTTTTTISQSDIPYIKGVVFIDSNNNNSFDFGETKVTSARVTLTQTNGSYLRTIDSDLSGGYSFAKINSGNYELKVEAGNGIGTVTGIAITSSSALEINIPLPAGTVTATTSTTTTTSAGGLTTTTTTLPYFRMGTPTPTPRIYQTANCVPDPATCKSGVNAIQQCALKCTIK</sequence>
<proteinExistence type="predicted"/>
<dbReference type="InterPro" id="IPR024079">
    <property type="entry name" value="MetalloPept_cat_dom_sf"/>
</dbReference>
<dbReference type="Pfam" id="PF17210">
    <property type="entry name" value="SdrD_B"/>
    <property type="match status" value="1"/>
</dbReference>
<reference evidence="6 7" key="1">
    <citation type="journal article" date="2016" name="Nat. Commun.">
        <title>Thousands of microbial genomes shed light on interconnected biogeochemical processes in an aquifer system.</title>
        <authorList>
            <person name="Anantharaman K."/>
            <person name="Brown C.T."/>
            <person name="Hug L.A."/>
            <person name="Sharon I."/>
            <person name="Castelle C.J."/>
            <person name="Probst A.J."/>
            <person name="Thomas B.C."/>
            <person name="Singh A."/>
            <person name="Wilkins M.J."/>
            <person name="Karaoz U."/>
            <person name="Brodie E.L."/>
            <person name="Williams K.H."/>
            <person name="Hubbard S.S."/>
            <person name="Banfield J.F."/>
        </authorList>
    </citation>
    <scope>NUCLEOTIDE SEQUENCE [LARGE SCALE GENOMIC DNA]</scope>
</reference>
<keyword evidence="4" id="KW-1133">Transmembrane helix</keyword>
<dbReference type="GO" id="GO:0008237">
    <property type="term" value="F:metallopeptidase activity"/>
    <property type="evidence" value="ECO:0007669"/>
    <property type="project" value="InterPro"/>
</dbReference>
<dbReference type="AlphaFoldDB" id="A0A1F5YSY4"/>
<keyword evidence="4" id="KW-0472">Membrane</keyword>
<dbReference type="Gene3D" id="3.40.390.10">
    <property type="entry name" value="Collagenase (Catalytic Domain)"/>
    <property type="match status" value="1"/>
</dbReference>
<evidence type="ECO:0000259" key="5">
    <source>
        <dbReference type="Pfam" id="PF17210"/>
    </source>
</evidence>
<comment type="caution">
    <text evidence="6">The sequence shown here is derived from an EMBL/GenBank/DDBJ whole genome shotgun (WGS) entry which is preliminary data.</text>
</comment>
<keyword evidence="4" id="KW-0812">Transmembrane</keyword>
<comment type="subcellular location">
    <subcellularLocation>
        <location evidence="1">Secreted</location>
    </subcellularLocation>
</comment>
<dbReference type="InterPro" id="IPR013783">
    <property type="entry name" value="Ig-like_fold"/>
</dbReference>
<dbReference type="Proteomes" id="UP000176665">
    <property type="component" value="Unassembled WGS sequence"/>
</dbReference>
<dbReference type="EMBL" id="MFJA01000034">
    <property type="protein sequence ID" value="OGG03279.1"/>
    <property type="molecule type" value="Genomic_DNA"/>
</dbReference>